<gene>
    <name evidence="5" type="ORF">C1I91_05275</name>
</gene>
<dbReference type="GO" id="GO:0016887">
    <property type="term" value="F:ATP hydrolysis activity"/>
    <property type="evidence" value="ECO:0007669"/>
    <property type="project" value="InterPro"/>
</dbReference>
<keyword evidence="3 5" id="KW-0067">ATP-binding</keyword>
<dbReference type="InterPro" id="IPR003439">
    <property type="entry name" value="ABC_transporter-like_ATP-bd"/>
</dbReference>
<organism evidence="5 6">
    <name type="scientific">Clostridium manihotivorum</name>
    <dbReference type="NCBI Taxonomy" id="2320868"/>
    <lineage>
        <taxon>Bacteria</taxon>
        <taxon>Bacillati</taxon>
        <taxon>Bacillota</taxon>
        <taxon>Clostridia</taxon>
        <taxon>Eubacteriales</taxon>
        <taxon>Clostridiaceae</taxon>
        <taxon>Clostridium</taxon>
    </lineage>
</organism>
<evidence type="ECO:0000256" key="3">
    <source>
        <dbReference type="ARBA" id="ARBA00022840"/>
    </source>
</evidence>
<dbReference type="SMART" id="SM00382">
    <property type="entry name" value="AAA"/>
    <property type="match status" value="1"/>
</dbReference>
<dbReference type="PANTHER" id="PTHR42711">
    <property type="entry name" value="ABC TRANSPORTER ATP-BINDING PROTEIN"/>
    <property type="match status" value="1"/>
</dbReference>
<dbReference type="Proteomes" id="UP000286268">
    <property type="component" value="Chromosome"/>
</dbReference>
<evidence type="ECO:0000256" key="2">
    <source>
        <dbReference type="ARBA" id="ARBA00022741"/>
    </source>
</evidence>
<dbReference type="InterPro" id="IPR050763">
    <property type="entry name" value="ABC_transporter_ATP-binding"/>
</dbReference>
<evidence type="ECO:0000313" key="6">
    <source>
        <dbReference type="Proteomes" id="UP000286268"/>
    </source>
</evidence>
<keyword evidence="1" id="KW-0813">Transport</keyword>
<dbReference type="PANTHER" id="PTHR42711:SF17">
    <property type="entry name" value="ABC TRANSPORTER ATP-BINDING PROTEIN"/>
    <property type="match status" value="1"/>
</dbReference>
<dbReference type="PROSITE" id="PS50893">
    <property type="entry name" value="ABC_TRANSPORTER_2"/>
    <property type="match status" value="1"/>
</dbReference>
<name>A0A3R5QWF6_9CLOT</name>
<dbReference type="Pfam" id="PF00005">
    <property type="entry name" value="ABC_tran"/>
    <property type="match status" value="1"/>
</dbReference>
<evidence type="ECO:0000259" key="4">
    <source>
        <dbReference type="PROSITE" id="PS50893"/>
    </source>
</evidence>
<dbReference type="Gene3D" id="3.40.50.300">
    <property type="entry name" value="P-loop containing nucleotide triphosphate hydrolases"/>
    <property type="match status" value="1"/>
</dbReference>
<proteinExistence type="predicted"/>
<dbReference type="EMBL" id="CP025746">
    <property type="protein sequence ID" value="QAA31122.1"/>
    <property type="molecule type" value="Genomic_DNA"/>
</dbReference>
<dbReference type="InterPro" id="IPR027417">
    <property type="entry name" value="P-loop_NTPase"/>
</dbReference>
<sequence length="276" mass="31430">MLELINVKKSFKDKKVLKDVSMKINKGESIALIGPNGAGKTTIIRAILGLMDVDDGSIVRDFSPKTDVGIMLQNDYFPDNLKVKEAIALHKSYFKSKTSTEYLLKLANLEGEKNSLVSTLSGGQKRRLSFATALSSNPKLLFLDEPTVGMDIQSCKLFWQNIKAIKEKGTTIFVTLHHLDELNDYCDRFVFLKDGVIAFDVNKTELNSQKVVVVHSEADKLNEVQREFGGKIEDDKLFILNTRRYGELVQLLKKGKYIFEERFKEVKDIYREIYAY</sequence>
<dbReference type="RefSeq" id="WP_128211789.1">
    <property type="nucleotide sequence ID" value="NZ_CP025746.1"/>
</dbReference>
<reference evidence="5 6" key="1">
    <citation type="submission" date="2018-01" db="EMBL/GenBank/DDBJ databases">
        <title>Genome Sequencing and Assembly of Anaerobacter polyendosporus strain CT4.</title>
        <authorList>
            <person name="Tachaapaikoon C."/>
            <person name="Sutheeworapong S."/>
            <person name="Jenjaroenpun P."/>
            <person name="Wongsurawat T."/>
            <person name="Nookeaw I."/>
            <person name="Cheawchanlertfa P."/>
            <person name="Kosugi A."/>
            <person name="Cheevadhanarak S."/>
            <person name="Ratanakhanokchai K."/>
        </authorList>
    </citation>
    <scope>NUCLEOTIDE SEQUENCE [LARGE SCALE GENOMIC DNA]</scope>
    <source>
        <strain evidence="5 6">CT4</strain>
    </source>
</reference>
<dbReference type="KEGG" id="cmah:C1I91_05275"/>
<keyword evidence="2" id="KW-0547">Nucleotide-binding</keyword>
<evidence type="ECO:0000313" key="5">
    <source>
        <dbReference type="EMBL" id="QAA31122.1"/>
    </source>
</evidence>
<dbReference type="InterPro" id="IPR003593">
    <property type="entry name" value="AAA+_ATPase"/>
</dbReference>
<dbReference type="OrthoDB" id="9804819at2"/>
<accession>A0A3R5QWF6</accession>
<dbReference type="CDD" id="cd03230">
    <property type="entry name" value="ABC_DR_subfamily_A"/>
    <property type="match status" value="1"/>
</dbReference>
<dbReference type="SUPFAM" id="SSF52540">
    <property type="entry name" value="P-loop containing nucleoside triphosphate hydrolases"/>
    <property type="match status" value="1"/>
</dbReference>
<dbReference type="GO" id="GO:0005524">
    <property type="term" value="F:ATP binding"/>
    <property type="evidence" value="ECO:0007669"/>
    <property type="project" value="UniProtKB-KW"/>
</dbReference>
<dbReference type="PROSITE" id="PS00211">
    <property type="entry name" value="ABC_TRANSPORTER_1"/>
    <property type="match status" value="1"/>
</dbReference>
<dbReference type="InterPro" id="IPR017871">
    <property type="entry name" value="ABC_transporter-like_CS"/>
</dbReference>
<protein>
    <submittedName>
        <fullName evidence="5">ABC transporter ATP-binding protein</fullName>
    </submittedName>
</protein>
<dbReference type="AlphaFoldDB" id="A0A3R5QWF6"/>
<keyword evidence="6" id="KW-1185">Reference proteome</keyword>
<evidence type="ECO:0000256" key="1">
    <source>
        <dbReference type="ARBA" id="ARBA00022448"/>
    </source>
</evidence>
<feature type="domain" description="ABC transporter" evidence="4">
    <location>
        <begin position="2"/>
        <end position="219"/>
    </location>
</feature>